<dbReference type="GO" id="GO:0004563">
    <property type="term" value="F:beta-N-acetylhexosaminidase activity"/>
    <property type="evidence" value="ECO:0007669"/>
    <property type="project" value="UniProtKB-EC"/>
</dbReference>
<evidence type="ECO:0000256" key="5">
    <source>
        <dbReference type="ARBA" id="ARBA00023180"/>
    </source>
</evidence>
<evidence type="ECO:0000256" key="9">
    <source>
        <dbReference type="SAM" id="SignalP"/>
    </source>
</evidence>
<feature type="domain" description="Beta-hexosaminidase eukaryotic type N-terminal" evidence="11">
    <location>
        <begin position="95"/>
        <end position="201"/>
    </location>
</feature>
<keyword evidence="3 9" id="KW-0732">Signal</keyword>
<reference evidence="12 13" key="1">
    <citation type="submission" date="2016-05" db="EMBL/GenBank/DDBJ databases">
        <title>Nuclear genome of Blastocystis sp. subtype 1 NandII.</title>
        <authorList>
            <person name="Gentekaki E."/>
            <person name="Curtis B."/>
            <person name="Stairs C."/>
            <person name="Eme L."/>
            <person name="Herman E."/>
            <person name="Klimes V."/>
            <person name="Arias M.C."/>
            <person name="Elias M."/>
            <person name="Hilliou F."/>
            <person name="Klute M."/>
            <person name="Malik S.-B."/>
            <person name="Pightling A."/>
            <person name="Rachubinski R."/>
            <person name="Salas D."/>
            <person name="Schlacht A."/>
            <person name="Suga H."/>
            <person name="Archibald J."/>
            <person name="Ball S.G."/>
            <person name="Clark G."/>
            <person name="Dacks J."/>
            <person name="Van Der Giezen M."/>
            <person name="Tsaousis A."/>
            <person name="Roger A."/>
        </authorList>
    </citation>
    <scope>NUCLEOTIDE SEQUENCE [LARGE SCALE GENOMIC DNA]</scope>
    <source>
        <strain evidence="13">ATCC 50177 / NandII</strain>
    </source>
</reference>
<dbReference type="InterPro" id="IPR029018">
    <property type="entry name" value="Hex-like_dom2"/>
</dbReference>
<dbReference type="PIRSF" id="PIRSF001093">
    <property type="entry name" value="B-hxosamndse_ab_euk"/>
    <property type="match status" value="1"/>
</dbReference>
<dbReference type="OrthoDB" id="428480at2759"/>
<dbReference type="Pfam" id="PF14845">
    <property type="entry name" value="Glycohydro_20b2"/>
    <property type="match status" value="1"/>
</dbReference>
<evidence type="ECO:0000259" key="11">
    <source>
        <dbReference type="Pfam" id="PF14845"/>
    </source>
</evidence>
<dbReference type="InterPro" id="IPR025705">
    <property type="entry name" value="Beta_hexosaminidase_sua/sub"/>
</dbReference>
<dbReference type="GO" id="GO:0016020">
    <property type="term" value="C:membrane"/>
    <property type="evidence" value="ECO:0007669"/>
    <property type="project" value="TreeGrafter"/>
</dbReference>
<keyword evidence="5" id="KW-0325">Glycoprotein</keyword>
<feature type="chain" id="PRO_5012926946" description="Beta-hexosaminidase" evidence="9">
    <location>
        <begin position="16"/>
        <end position="586"/>
    </location>
</feature>
<dbReference type="GO" id="GO:0005975">
    <property type="term" value="P:carbohydrate metabolic process"/>
    <property type="evidence" value="ECO:0007669"/>
    <property type="project" value="InterPro"/>
</dbReference>
<accession>A0A196SAT7</accession>
<evidence type="ECO:0000256" key="3">
    <source>
        <dbReference type="ARBA" id="ARBA00022729"/>
    </source>
</evidence>
<feature type="signal peptide" evidence="9">
    <location>
        <begin position="1"/>
        <end position="15"/>
    </location>
</feature>
<dbReference type="EMBL" id="LXWW01000445">
    <property type="protein sequence ID" value="OAO13217.1"/>
    <property type="molecule type" value="Genomic_DNA"/>
</dbReference>
<comment type="similarity">
    <text evidence="2 7">Belongs to the glycosyl hydrolase 20 family.</text>
</comment>
<feature type="active site" description="Proton donor" evidence="8">
    <location>
        <position position="382"/>
    </location>
</feature>
<evidence type="ECO:0000259" key="10">
    <source>
        <dbReference type="Pfam" id="PF00728"/>
    </source>
</evidence>
<evidence type="ECO:0000313" key="13">
    <source>
        <dbReference type="Proteomes" id="UP000078348"/>
    </source>
</evidence>
<comment type="caution">
    <text evidence="12">The sequence shown here is derived from an EMBL/GenBank/DDBJ whole genome shotgun (WGS) entry which is preliminary data.</text>
</comment>
<protein>
    <recommendedName>
        <fullName evidence="7">Beta-hexosaminidase</fullName>
        <ecNumber evidence="7">3.2.1.52</ecNumber>
    </recommendedName>
</protein>
<dbReference type="PANTHER" id="PTHR22600:SF21">
    <property type="entry name" value="BETA-HEXOSAMINIDASE A"/>
    <property type="match status" value="1"/>
</dbReference>
<dbReference type="STRING" id="478820.A0A196SAT7"/>
<dbReference type="InterPro" id="IPR017853">
    <property type="entry name" value="GH"/>
</dbReference>
<dbReference type="PRINTS" id="PR00738">
    <property type="entry name" value="GLHYDRLASE20"/>
</dbReference>
<keyword evidence="6 7" id="KW-0326">Glycosidase</keyword>
<dbReference type="AlphaFoldDB" id="A0A196SAT7"/>
<organism evidence="12 13">
    <name type="scientific">Blastocystis sp. subtype 1 (strain ATCC 50177 / NandII)</name>
    <dbReference type="NCBI Taxonomy" id="478820"/>
    <lineage>
        <taxon>Eukaryota</taxon>
        <taxon>Sar</taxon>
        <taxon>Stramenopiles</taxon>
        <taxon>Bigyra</taxon>
        <taxon>Opalozoa</taxon>
        <taxon>Opalinata</taxon>
        <taxon>Blastocystidae</taxon>
        <taxon>Blastocystis</taxon>
    </lineage>
</organism>
<dbReference type="SUPFAM" id="SSF55545">
    <property type="entry name" value="beta-N-acetylhexosaminidase-like domain"/>
    <property type="match status" value="1"/>
</dbReference>
<dbReference type="Pfam" id="PF00728">
    <property type="entry name" value="Glyco_hydro_20"/>
    <property type="match status" value="1"/>
</dbReference>
<dbReference type="SUPFAM" id="SSF51445">
    <property type="entry name" value="(Trans)glycosidases"/>
    <property type="match status" value="1"/>
</dbReference>
<dbReference type="InterPro" id="IPR029019">
    <property type="entry name" value="HEX_eukaryotic_N"/>
</dbReference>
<dbReference type="EC" id="3.2.1.52" evidence="7"/>
<keyword evidence="13" id="KW-1185">Reference proteome</keyword>
<dbReference type="FunFam" id="3.20.20.80:FF:000063">
    <property type="entry name" value="Beta-hexosaminidase"/>
    <property type="match status" value="1"/>
</dbReference>
<feature type="domain" description="Glycoside hydrolase family 20 catalytic" evidence="10">
    <location>
        <begin position="230"/>
        <end position="539"/>
    </location>
</feature>
<dbReference type="GO" id="GO:0030203">
    <property type="term" value="P:glycosaminoglycan metabolic process"/>
    <property type="evidence" value="ECO:0007669"/>
    <property type="project" value="TreeGrafter"/>
</dbReference>
<evidence type="ECO:0000256" key="8">
    <source>
        <dbReference type="PIRSR" id="PIRSR001093-1"/>
    </source>
</evidence>
<proteinExistence type="inferred from homology"/>
<evidence type="ECO:0000256" key="4">
    <source>
        <dbReference type="ARBA" id="ARBA00022801"/>
    </source>
</evidence>
<evidence type="ECO:0000256" key="1">
    <source>
        <dbReference type="ARBA" id="ARBA00001231"/>
    </source>
</evidence>
<dbReference type="PANTHER" id="PTHR22600">
    <property type="entry name" value="BETA-HEXOSAMINIDASE"/>
    <property type="match status" value="1"/>
</dbReference>
<gene>
    <name evidence="12" type="ORF">AV274_5110</name>
</gene>
<evidence type="ECO:0000256" key="6">
    <source>
        <dbReference type="ARBA" id="ARBA00023295"/>
    </source>
</evidence>
<evidence type="ECO:0000256" key="2">
    <source>
        <dbReference type="ARBA" id="ARBA00006285"/>
    </source>
</evidence>
<dbReference type="InterPro" id="IPR015883">
    <property type="entry name" value="Glyco_hydro_20_cat"/>
</dbReference>
<comment type="catalytic activity">
    <reaction evidence="1 7">
        <text>Hydrolysis of terminal non-reducing N-acetyl-D-hexosamine residues in N-acetyl-beta-D-hexosaminides.</text>
        <dbReference type="EC" id="3.2.1.52"/>
    </reaction>
</comment>
<sequence>MRLLAFVVLLVAVLAKDYKSYSNLDCPGNDIHQEKTQDVEKLKSICDSMDDCVGFNTHGWLKKACPNAQVTPGVDAYLISSSVIIPTGEEPDMLLWPMPVKYQGGDEVVAVDSTNLRFHVNFESAEMTKAIQRFKQTIFTRRFAEAPKKAIREVDIMIENKEVVFEISKDESYGLAVPSDGSSIQITAKNIYGAYHALNSLMFLIQFNHDSATYIIKHAPIKVEDTPFLHYRALMIDSARHYLPIPAIKRIIDSMAWIKLNVLHWHLVDDESFPIQVPSMPEMWKGAFSSQERYTHWDIEEVVSYAKERGVHVVPEFDMPGHANSWCKGKPEICPSSECTTPLDPSTEATFEVTETLMQDMLGGGRAEGLFPGQYFHVGGDEVNTKCWEEVEHVKAWMAARNLTTTGAYGYFVNRVLEQVRGHGREAIAWEEVYNNHKASIPKDTIIHLWLGDGENLKNIVNDGFRVIVSNYKHWYLPQLWETWDYYYGNDFLKDISKDQWHLIHGGEVCMWGEYVDISDFEATIMPRTIAAAERMWTQPELLDKDRAVIRFPYFRCEFNRRGIAASPAFGTGRSNPVGPGSCMKQ</sequence>
<dbReference type="Gene3D" id="3.30.379.10">
    <property type="entry name" value="Chitobiase/beta-hexosaminidase domain 2-like"/>
    <property type="match status" value="1"/>
</dbReference>
<evidence type="ECO:0000256" key="7">
    <source>
        <dbReference type="PIRNR" id="PIRNR001093"/>
    </source>
</evidence>
<keyword evidence="4 7" id="KW-0378">Hydrolase</keyword>
<evidence type="ECO:0000313" key="12">
    <source>
        <dbReference type="EMBL" id="OAO13217.1"/>
    </source>
</evidence>
<dbReference type="Proteomes" id="UP000078348">
    <property type="component" value="Unassembled WGS sequence"/>
</dbReference>
<name>A0A196SAT7_BLAHN</name>
<dbReference type="Gene3D" id="3.20.20.80">
    <property type="entry name" value="Glycosidases"/>
    <property type="match status" value="1"/>
</dbReference>